<name>A0A317XHH6_9BASI</name>
<evidence type="ECO:0000256" key="1">
    <source>
        <dbReference type="SAM" id="MobiDB-lite"/>
    </source>
</evidence>
<protein>
    <submittedName>
        <fullName evidence="2">Uncharacterized protein</fullName>
    </submittedName>
</protein>
<keyword evidence="3" id="KW-1185">Reference proteome</keyword>
<dbReference type="EMBL" id="KZ819237">
    <property type="protein sequence ID" value="PWY96928.1"/>
    <property type="molecule type" value="Genomic_DNA"/>
</dbReference>
<accession>A0A317XHH6</accession>
<feature type="region of interest" description="Disordered" evidence="1">
    <location>
        <begin position="38"/>
        <end position="61"/>
    </location>
</feature>
<dbReference type="Proteomes" id="UP000246740">
    <property type="component" value="Unassembled WGS sequence"/>
</dbReference>
<organism evidence="2 3">
    <name type="scientific">Testicularia cyperi</name>
    <dbReference type="NCBI Taxonomy" id="1882483"/>
    <lineage>
        <taxon>Eukaryota</taxon>
        <taxon>Fungi</taxon>
        <taxon>Dikarya</taxon>
        <taxon>Basidiomycota</taxon>
        <taxon>Ustilaginomycotina</taxon>
        <taxon>Ustilaginomycetes</taxon>
        <taxon>Ustilaginales</taxon>
        <taxon>Anthracoideaceae</taxon>
        <taxon>Testicularia</taxon>
    </lineage>
</organism>
<dbReference type="AlphaFoldDB" id="A0A317XHH6"/>
<sequence>MKMHCGGNFGVSAVDKGWVMAIIEFGYRRRCSRCRERGGRAQGSAREATKEGKERRRKKGASFDTDTLARLIHWSLEVRETSRGRALRFISFRDRDRRAAEACNDGGTPTPLLRFPGPFSFFLAPRLDSFWRKAQSYRYRMSFLSSDLLRVNRPVRKRGGWDLAFSMARIEITVNFQLRTVQYGALRRLSEWMDG</sequence>
<reference evidence="2 3" key="1">
    <citation type="journal article" date="2018" name="Mol. Biol. Evol.">
        <title>Broad Genomic Sampling Reveals a Smut Pathogenic Ancestry of the Fungal Clade Ustilaginomycotina.</title>
        <authorList>
            <person name="Kijpornyongpan T."/>
            <person name="Mondo S.J."/>
            <person name="Barry K."/>
            <person name="Sandor L."/>
            <person name="Lee J."/>
            <person name="Lipzen A."/>
            <person name="Pangilinan J."/>
            <person name="LaButti K."/>
            <person name="Hainaut M."/>
            <person name="Henrissat B."/>
            <person name="Grigoriev I.V."/>
            <person name="Spatafora J.W."/>
            <person name="Aime M.C."/>
        </authorList>
    </citation>
    <scope>NUCLEOTIDE SEQUENCE [LARGE SCALE GENOMIC DNA]</scope>
    <source>
        <strain evidence="2 3">MCA 3645</strain>
    </source>
</reference>
<proteinExistence type="predicted"/>
<dbReference type="InParanoid" id="A0A317XHH6"/>
<evidence type="ECO:0000313" key="2">
    <source>
        <dbReference type="EMBL" id="PWY96928.1"/>
    </source>
</evidence>
<evidence type="ECO:0000313" key="3">
    <source>
        <dbReference type="Proteomes" id="UP000246740"/>
    </source>
</evidence>
<gene>
    <name evidence="2" type="ORF">BCV70DRAFT_101823</name>
</gene>